<evidence type="ECO:0000313" key="3">
    <source>
        <dbReference type="Proteomes" id="UP001163726"/>
    </source>
</evidence>
<reference evidence="2" key="1">
    <citation type="submission" date="2022-10" db="EMBL/GenBank/DDBJ databases">
        <title>Catenovulum adriacola sp. nov. isolated in the Harbour of Susak.</title>
        <authorList>
            <person name="Schoch T."/>
            <person name="Reich S.J."/>
            <person name="Stoeferle S."/>
            <person name="Flaiz M."/>
            <person name="Kazda M."/>
            <person name="Riedel C.U."/>
            <person name="Duerre P."/>
        </authorList>
    </citation>
    <scope>NUCLEOTIDE SEQUENCE</scope>
    <source>
        <strain evidence="2">TS8</strain>
        <plasmid evidence="2">pCadTS8_1</plasmid>
    </source>
</reference>
<dbReference type="Pfam" id="PF20276">
    <property type="entry name" value="CTD1"/>
    <property type="match status" value="1"/>
</dbReference>
<protein>
    <recommendedName>
        <fullName evidence="1">ABC-three component systems C-terminal domain-containing protein</fullName>
    </recommendedName>
</protein>
<evidence type="ECO:0000313" key="2">
    <source>
        <dbReference type="EMBL" id="WAJ71994.1"/>
    </source>
</evidence>
<geneLocation type="plasmid" evidence="2 3">
    <name>pCadTS8_1</name>
</geneLocation>
<sequence>MVLTYLHLFITIYQLELYKEVHIISNTAPHSAISSYSGFIYQGKVALLHCLKLIADNVTDVQNYELQIDSLDDFAILRNDLVVSLHQVKAKRDDLFSSYKEDFDKQKNKLVECQGSQAYFHVSTPLRSIPETFSDDYPDSQIYKYIYDDNSEKAHCPLSEINQLIEVMLKKALSTLNADEYKLEPRYLELNRTYLEEIICTLVIAIHSDIQEKGLPQNQTAYDKRVAFAVLLEALNQDIQESVNQSSKYWTFLLKAEFGECLNEFCQDQEPQLSISKLEKLAYLACKINLLDDQQILSFSSSIVPHKKISTTNTSMLNYKNGTFDKLDLKRGFFNLLKSINNDDIVYGDSGRNYWLQGEVKYYPTAIFENEDYGDDVCKEILEACMAQEEDQFFERDFLVNQFIDRPNILSPSISSKYTALDDEQSPQHKILNFKKISLISRDKAKELLDE</sequence>
<dbReference type="Proteomes" id="UP001163726">
    <property type="component" value="Plasmid pCadTS8_1"/>
</dbReference>
<evidence type="ECO:0000259" key="1">
    <source>
        <dbReference type="Pfam" id="PF20276"/>
    </source>
</evidence>
<proteinExistence type="predicted"/>
<feature type="domain" description="ABC-three component systems C-terminal" evidence="1">
    <location>
        <begin position="141"/>
        <end position="402"/>
    </location>
</feature>
<keyword evidence="2" id="KW-0614">Plasmid</keyword>
<organism evidence="2 3">
    <name type="scientific">Catenovulum adriaticum</name>
    <dbReference type="NCBI Taxonomy" id="2984846"/>
    <lineage>
        <taxon>Bacteria</taxon>
        <taxon>Pseudomonadati</taxon>
        <taxon>Pseudomonadota</taxon>
        <taxon>Gammaproteobacteria</taxon>
        <taxon>Alteromonadales</taxon>
        <taxon>Alteromonadaceae</taxon>
        <taxon>Catenovulum</taxon>
    </lineage>
</organism>
<name>A0ABY7AR84_9ALTE</name>
<gene>
    <name evidence="2" type="ORF">OLW01_14835</name>
</gene>
<keyword evidence="3" id="KW-1185">Reference proteome</keyword>
<dbReference type="EMBL" id="CP109966">
    <property type="protein sequence ID" value="WAJ71994.1"/>
    <property type="molecule type" value="Genomic_DNA"/>
</dbReference>
<accession>A0ABY7AR84</accession>
<dbReference type="InterPro" id="IPR046920">
    <property type="entry name" value="ABC-3C_CTD1"/>
</dbReference>